<evidence type="ECO:0000313" key="2">
    <source>
        <dbReference type="Proteomes" id="UP000070444"/>
    </source>
</evidence>
<keyword evidence="2" id="KW-1185">Reference proteome</keyword>
<protein>
    <submittedName>
        <fullName evidence="1">Uncharacterized protein</fullName>
    </submittedName>
</protein>
<proteinExistence type="predicted"/>
<gene>
    <name evidence="1" type="ORF">CONCODRAFT_12077</name>
</gene>
<dbReference type="Proteomes" id="UP000070444">
    <property type="component" value="Unassembled WGS sequence"/>
</dbReference>
<accession>A0A137NTQ1</accession>
<organism evidence="1 2">
    <name type="scientific">Conidiobolus coronatus (strain ATCC 28846 / CBS 209.66 / NRRL 28638)</name>
    <name type="common">Delacroixia coronata</name>
    <dbReference type="NCBI Taxonomy" id="796925"/>
    <lineage>
        <taxon>Eukaryota</taxon>
        <taxon>Fungi</taxon>
        <taxon>Fungi incertae sedis</taxon>
        <taxon>Zoopagomycota</taxon>
        <taxon>Entomophthoromycotina</taxon>
        <taxon>Entomophthoromycetes</taxon>
        <taxon>Entomophthorales</taxon>
        <taxon>Ancylistaceae</taxon>
        <taxon>Conidiobolus</taxon>
    </lineage>
</organism>
<reference evidence="1 2" key="1">
    <citation type="journal article" date="2015" name="Genome Biol. Evol.">
        <title>Phylogenomic analyses indicate that early fungi evolved digesting cell walls of algal ancestors of land plants.</title>
        <authorList>
            <person name="Chang Y."/>
            <person name="Wang S."/>
            <person name="Sekimoto S."/>
            <person name="Aerts A.L."/>
            <person name="Choi C."/>
            <person name="Clum A."/>
            <person name="LaButti K.M."/>
            <person name="Lindquist E.A."/>
            <person name="Yee Ngan C."/>
            <person name="Ohm R.A."/>
            <person name="Salamov A.A."/>
            <person name="Grigoriev I.V."/>
            <person name="Spatafora J.W."/>
            <person name="Berbee M.L."/>
        </authorList>
    </citation>
    <scope>NUCLEOTIDE SEQUENCE [LARGE SCALE GENOMIC DNA]</scope>
    <source>
        <strain evidence="1 2">NRRL 28638</strain>
    </source>
</reference>
<dbReference type="EMBL" id="KQ964761">
    <property type="protein sequence ID" value="KXN66157.1"/>
    <property type="molecule type" value="Genomic_DNA"/>
</dbReference>
<dbReference type="AlphaFoldDB" id="A0A137NTQ1"/>
<evidence type="ECO:0000313" key="1">
    <source>
        <dbReference type="EMBL" id="KXN66157.1"/>
    </source>
</evidence>
<sequence length="280" mass="32411">MEIESSKDAMNKLAENYLKEENWFGVNNGDNKTKLKNAYAGIDISFDDLFAKIEESADKLTERTKKFFKTVFDDRSIALNQIQNQFDALEKVSDFINCEYDNMGDSLAAKYAILKYPKYAPTLDFEHITLNGYDELAKDRIIKCEKIIGNPFIDLDFFTYCRAGVTLSPPGASWRVMIYKTSSLQKIILSSLKDLEATATELPFDLEQIWNKSFSLWFGCKNYAESTLPRPPRPRTKSNVKADQGTWETRVKLVMIQAYYQVGLVQCFCRYLIWPNEFYH</sequence>
<name>A0A137NTQ1_CONC2</name>